<dbReference type="InterPro" id="IPR000210">
    <property type="entry name" value="BTB/POZ_dom"/>
</dbReference>
<dbReference type="SUPFAM" id="SSF54695">
    <property type="entry name" value="POZ domain"/>
    <property type="match status" value="1"/>
</dbReference>
<accession>A0A9X0DR00</accession>
<keyword evidence="3" id="KW-1185">Reference proteome</keyword>
<dbReference type="CDD" id="cd18186">
    <property type="entry name" value="BTB_POZ_ZBTB_KLHL-like"/>
    <property type="match status" value="1"/>
</dbReference>
<dbReference type="Proteomes" id="UP001152300">
    <property type="component" value="Unassembled WGS sequence"/>
</dbReference>
<evidence type="ECO:0000313" key="2">
    <source>
        <dbReference type="EMBL" id="KAJ8071520.1"/>
    </source>
</evidence>
<dbReference type="InterPro" id="IPR011333">
    <property type="entry name" value="SKP1/BTB/POZ_sf"/>
</dbReference>
<evidence type="ECO:0000313" key="3">
    <source>
        <dbReference type="Proteomes" id="UP001152300"/>
    </source>
</evidence>
<dbReference type="EMBL" id="JAPEIS010000001">
    <property type="protein sequence ID" value="KAJ8071520.1"/>
    <property type="molecule type" value="Genomic_DNA"/>
</dbReference>
<sequence length="241" mass="28299">MSPCDLYNDFVVVSFSENIRVESMVKIIVGGERKIWWLNEDLLCAHSIVFKRAFQGNFLESREKVMVLEEESPKAFHHLVEWVSGKKVLQSHKSHDDLIYSWFHLEEWAALVKLSQMLMMDDLMQAAIDRYNTCKNPHDWPEDIMPCPDVEEVKYICDHISTSTLRLGIVHGLAATFLKKRMHEETFELWYLSMSCYPDLIHDVLYEVKMRLEEPKASSIKEDYVDLELTEAYDSPFLVEE</sequence>
<dbReference type="OrthoDB" id="3505202at2759"/>
<dbReference type="PANTHER" id="PTHR47843">
    <property type="entry name" value="BTB DOMAIN-CONTAINING PROTEIN-RELATED"/>
    <property type="match status" value="1"/>
</dbReference>
<dbReference type="AlphaFoldDB" id="A0A9X0DR00"/>
<dbReference type="PROSITE" id="PS50097">
    <property type="entry name" value="BTB"/>
    <property type="match status" value="1"/>
</dbReference>
<name>A0A9X0DR00_9HELO</name>
<reference evidence="2" key="1">
    <citation type="submission" date="2022-11" db="EMBL/GenBank/DDBJ databases">
        <title>Genome Resource of Sclerotinia nivalis Strain SnTB1, a Plant Pathogen Isolated from American Ginseng.</title>
        <authorList>
            <person name="Fan S."/>
        </authorList>
    </citation>
    <scope>NUCLEOTIDE SEQUENCE</scope>
    <source>
        <strain evidence="2">SnTB1</strain>
    </source>
</reference>
<comment type="caution">
    <text evidence="2">The sequence shown here is derived from an EMBL/GenBank/DDBJ whole genome shotgun (WGS) entry which is preliminary data.</text>
</comment>
<gene>
    <name evidence="2" type="ORF">OCU04_001836</name>
</gene>
<organism evidence="2 3">
    <name type="scientific">Sclerotinia nivalis</name>
    <dbReference type="NCBI Taxonomy" id="352851"/>
    <lineage>
        <taxon>Eukaryota</taxon>
        <taxon>Fungi</taxon>
        <taxon>Dikarya</taxon>
        <taxon>Ascomycota</taxon>
        <taxon>Pezizomycotina</taxon>
        <taxon>Leotiomycetes</taxon>
        <taxon>Helotiales</taxon>
        <taxon>Sclerotiniaceae</taxon>
        <taxon>Sclerotinia</taxon>
    </lineage>
</organism>
<dbReference type="Gene3D" id="3.30.710.10">
    <property type="entry name" value="Potassium Channel Kv1.1, Chain A"/>
    <property type="match status" value="1"/>
</dbReference>
<proteinExistence type="predicted"/>
<dbReference type="Pfam" id="PF00651">
    <property type="entry name" value="BTB"/>
    <property type="match status" value="1"/>
</dbReference>
<protein>
    <recommendedName>
        <fullName evidence="1">BTB domain-containing protein</fullName>
    </recommendedName>
</protein>
<evidence type="ECO:0000259" key="1">
    <source>
        <dbReference type="PROSITE" id="PS50097"/>
    </source>
</evidence>
<feature type="domain" description="BTB" evidence="1">
    <location>
        <begin position="23"/>
        <end position="92"/>
    </location>
</feature>